<feature type="transmembrane region" description="Helical" evidence="7">
    <location>
        <begin position="85"/>
        <end position="103"/>
    </location>
</feature>
<name>A0A0G1BBM2_9BACT</name>
<evidence type="ECO:0000256" key="6">
    <source>
        <dbReference type="ARBA" id="ARBA00023136"/>
    </source>
</evidence>
<feature type="transmembrane region" description="Helical" evidence="7">
    <location>
        <begin position="40"/>
        <end position="65"/>
    </location>
</feature>
<evidence type="ECO:0000256" key="7">
    <source>
        <dbReference type="SAM" id="Phobius"/>
    </source>
</evidence>
<evidence type="ECO:0000256" key="4">
    <source>
        <dbReference type="ARBA" id="ARBA00022692"/>
    </source>
</evidence>
<feature type="domain" description="Bacterial sugar transferase" evidence="8">
    <location>
        <begin position="261"/>
        <end position="445"/>
    </location>
</feature>
<accession>A0A0G1BBM2</accession>
<evidence type="ECO:0000256" key="3">
    <source>
        <dbReference type="ARBA" id="ARBA00022679"/>
    </source>
</evidence>
<dbReference type="Pfam" id="PF02397">
    <property type="entry name" value="Bac_transf"/>
    <property type="match status" value="1"/>
</dbReference>
<gene>
    <name evidence="9" type="ORF">UV05_C0022G0004</name>
</gene>
<dbReference type="GO" id="GO:0016780">
    <property type="term" value="F:phosphotransferase activity, for other substituted phosphate groups"/>
    <property type="evidence" value="ECO:0007669"/>
    <property type="project" value="TreeGrafter"/>
</dbReference>
<dbReference type="PATRIC" id="fig|1618341.3.peg.410"/>
<dbReference type="PANTHER" id="PTHR30576">
    <property type="entry name" value="COLANIC BIOSYNTHESIS UDP-GLUCOSE LIPID CARRIER TRANSFERASE"/>
    <property type="match status" value="1"/>
</dbReference>
<dbReference type="GO" id="GO:0016020">
    <property type="term" value="C:membrane"/>
    <property type="evidence" value="ECO:0007669"/>
    <property type="project" value="UniProtKB-SubCell"/>
</dbReference>
<feature type="transmembrane region" description="Helical" evidence="7">
    <location>
        <begin position="9"/>
        <end position="28"/>
    </location>
</feature>
<comment type="caution">
    <text evidence="9">The sequence shown here is derived from an EMBL/GenBank/DDBJ whole genome shotgun (WGS) entry which is preliminary data.</text>
</comment>
<evidence type="ECO:0000313" key="9">
    <source>
        <dbReference type="EMBL" id="KKS43741.1"/>
    </source>
</evidence>
<evidence type="ECO:0000256" key="5">
    <source>
        <dbReference type="ARBA" id="ARBA00022989"/>
    </source>
</evidence>
<keyword evidence="5 7" id="KW-1133">Transmembrane helix</keyword>
<keyword evidence="3 9" id="KW-0808">Transferase</keyword>
<protein>
    <submittedName>
        <fullName evidence="9">Sugar transferase</fullName>
    </submittedName>
</protein>
<proteinExistence type="inferred from homology"/>
<comment type="similarity">
    <text evidence="2">Belongs to the bacterial sugar transferase family.</text>
</comment>
<dbReference type="Proteomes" id="UP000034875">
    <property type="component" value="Unassembled WGS sequence"/>
</dbReference>
<dbReference type="InterPro" id="IPR017475">
    <property type="entry name" value="EPS_sugar_tfrase"/>
</dbReference>
<evidence type="ECO:0000256" key="1">
    <source>
        <dbReference type="ARBA" id="ARBA00004141"/>
    </source>
</evidence>
<comment type="subcellular location">
    <subcellularLocation>
        <location evidence="1">Membrane</location>
        <topology evidence="1">Multi-pass membrane protein</topology>
    </subcellularLocation>
</comment>
<keyword evidence="6 7" id="KW-0472">Membrane</keyword>
<dbReference type="PANTHER" id="PTHR30576:SF0">
    <property type="entry name" value="UNDECAPRENYL-PHOSPHATE N-ACETYLGALACTOSAMINYL 1-PHOSPHATE TRANSFERASE-RELATED"/>
    <property type="match status" value="1"/>
</dbReference>
<dbReference type="InterPro" id="IPR003362">
    <property type="entry name" value="Bact_transf"/>
</dbReference>
<dbReference type="NCBIfam" id="TIGR03025">
    <property type="entry name" value="EPS_sugtrans"/>
    <property type="match status" value="1"/>
</dbReference>
<feature type="transmembrane region" description="Helical" evidence="7">
    <location>
        <begin position="109"/>
        <end position="126"/>
    </location>
</feature>
<evidence type="ECO:0000313" key="10">
    <source>
        <dbReference type="Proteomes" id="UP000034875"/>
    </source>
</evidence>
<evidence type="ECO:0000259" key="8">
    <source>
        <dbReference type="Pfam" id="PF02397"/>
    </source>
</evidence>
<dbReference type="AlphaFoldDB" id="A0A0G1BBM2"/>
<organism evidence="9 10">
    <name type="scientific">candidate division CPR1 bacterium GW2011_GWA2_42_17</name>
    <dbReference type="NCBI Taxonomy" id="1618341"/>
    <lineage>
        <taxon>Bacteria</taxon>
        <taxon>candidate division CPR1</taxon>
    </lineage>
</organism>
<feature type="transmembrane region" description="Helical" evidence="7">
    <location>
        <begin position="266"/>
        <end position="287"/>
    </location>
</feature>
<sequence length="450" mass="51976">MSILNRRESLILGLGDILLFLFALWLMLSLRYGASLDRQIFYAHLAPFSLLFVIWIVVFFIAGLYEKHTLFLRSRLPDILLKATIANSFLAVIFFYFIPYFGIAPKVNLFLYLFLSSVLILFWRMYGYRLLYAKKKQNAVSIGTGNEFSELVSEINQNQRYNIRFVASVDITNLNAADFGQNILSKIGSEQVTLVVVDLQSKNIEPILPYLYDIIFKNIQFVDSHQLYEEIFDRIPLSLINYEWFLEHVSISPSVGHDALKRLMDIAISLPLLIIPIITYPFALIGMKIEDGGPVFISQERMGKNNHNVKLVKFRTMLFNDEGNAKERGRKNQVTKVGSFLRKTRLDEFPQLWSVLKGDLSLIGPRPELPSLVAIYEREVPFYNIRHLIKPGLSGWAQLYHDNHPHHRANVDETRVKLSYDLYYIKNRSLFLDLKIALKTLKTLLSRSGA</sequence>
<evidence type="ECO:0000256" key="2">
    <source>
        <dbReference type="ARBA" id="ARBA00006464"/>
    </source>
</evidence>
<reference evidence="9 10" key="1">
    <citation type="journal article" date="2015" name="Nature">
        <title>rRNA introns, odd ribosomes, and small enigmatic genomes across a large radiation of phyla.</title>
        <authorList>
            <person name="Brown C.T."/>
            <person name="Hug L.A."/>
            <person name="Thomas B.C."/>
            <person name="Sharon I."/>
            <person name="Castelle C.J."/>
            <person name="Singh A."/>
            <person name="Wilkins M.J."/>
            <person name="Williams K.H."/>
            <person name="Banfield J.F."/>
        </authorList>
    </citation>
    <scope>NUCLEOTIDE SEQUENCE [LARGE SCALE GENOMIC DNA]</scope>
</reference>
<keyword evidence="4 7" id="KW-0812">Transmembrane</keyword>
<dbReference type="EMBL" id="LCCZ01000022">
    <property type="protein sequence ID" value="KKS43741.1"/>
    <property type="molecule type" value="Genomic_DNA"/>
</dbReference>